<reference evidence="1" key="1">
    <citation type="submission" date="2020-10" db="EMBL/GenBank/DDBJ databases">
        <authorList>
            <person name="Gilroy R."/>
        </authorList>
    </citation>
    <scope>NUCLEOTIDE SEQUENCE</scope>
    <source>
        <strain evidence="1">CHK188-20938</strain>
    </source>
</reference>
<protein>
    <submittedName>
        <fullName evidence="1">Uncharacterized protein</fullName>
    </submittedName>
</protein>
<accession>A0A9D1TA92</accession>
<sequence>MRTSDYNQYLAAIRAANDCEASRARELLRQIQADMISQYGLGDRDVEYLIRQFRYYI</sequence>
<evidence type="ECO:0000313" key="1">
    <source>
        <dbReference type="EMBL" id="HIV24823.1"/>
    </source>
</evidence>
<dbReference type="Proteomes" id="UP000824169">
    <property type="component" value="Unassembled WGS sequence"/>
</dbReference>
<gene>
    <name evidence="1" type="ORF">IAB71_03400</name>
</gene>
<comment type="caution">
    <text evidence="1">The sequence shown here is derived from an EMBL/GenBank/DDBJ whole genome shotgun (WGS) entry which is preliminary data.</text>
</comment>
<evidence type="ECO:0000313" key="2">
    <source>
        <dbReference type="Proteomes" id="UP000824169"/>
    </source>
</evidence>
<dbReference type="AlphaFoldDB" id="A0A9D1TA92"/>
<name>A0A9D1TA92_9FIRM</name>
<organism evidence="1 2">
    <name type="scientific">Candidatus Scatomonas pullistercoris</name>
    <dbReference type="NCBI Taxonomy" id="2840920"/>
    <lineage>
        <taxon>Bacteria</taxon>
        <taxon>Bacillati</taxon>
        <taxon>Bacillota</taxon>
        <taxon>Clostridia</taxon>
        <taxon>Lachnospirales</taxon>
        <taxon>Lachnospiraceae</taxon>
        <taxon>Lachnospiraceae incertae sedis</taxon>
        <taxon>Candidatus Scatomonas</taxon>
    </lineage>
</organism>
<dbReference type="EMBL" id="DVOO01000011">
    <property type="protein sequence ID" value="HIV24823.1"/>
    <property type="molecule type" value="Genomic_DNA"/>
</dbReference>
<reference evidence="1" key="2">
    <citation type="journal article" date="2021" name="PeerJ">
        <title>Extensive microbial diversity within the chicken gut microbiome revealed by metagenomics and culture.</title>
        <authorList>
            <person name="Gilroy R."/>
            <person name="Ravi A."/>
            <person name="Getino M."/>
            <person name="Pursley I."/>
            <person name="Horton D.L."/>
            <person name="Alikhan N.F."/>
            <person name="Baker D."/>
            <person name="Gharbi K."/>
            <person name="Hall N."/>
            <person name="Watson M."/>
            <person name="Adriaenssens E.M."/>
            <person name="Foster-Nyarko E."/>
            <person name="Jarju S."/>
            <person name="Secka A."/>
            <person name="Antonio M."/>
            <person name="Oren A."/>
            <person name="Chaudhuri R.R."/>
            <person name="La Ragione R."/>
            <person name="Hildebrand F."/>
            <person name="Pallen M.J."/>
        </authorList>
    </citation>
    <scope>NUCLEOTIDE SEQUENCE</scope>
    <source>
        <strain evidence="1">CHK188-20938</strain>
    </source>
</reference>
<proteinExistence type="predicted"/>